<dbReference type="GO" id="GO:0019301">
    <property type="term" value="P:rhamnose catabolic process"/>
    <property type="evidence" value="ECO:0007669"/>
    <property type="project" value="InterPro"/>
</dbReference>
<evidence type="ECO:0000256" key="4">
    <source>
        <dbReference type="ARBA" id="ARBA00022777"/>
    </source>
</evidence>
<feature type="domain" description="Carbohydrate kinase FGGY C-terminal" evidence="9">
    <location>
        <begin position="259"/>
        <end position="448"/>
    </location>
</feature>
<dbReference type="SUPFAM" id="SSF53067">
    <property type="entry name" value="Actin-like ATPase domain"/>
    <property type="match status" value="2"/>
</dbReference>
<proteinExistence type="inferred from homology"/>
<evidence type="ECO:0000256" key="1">
    <source>
        <dbReference type="ARBA" id="ARBA00009156"/>
    </source>
</evidence>
<reference evidence="10 11" key="1">
    <citation type="submission" date="2021-10" db="EMBL/GenBank/DDBJ databases">
        <title>Anaerobic single-cell dispensing facilitates the cultivation of human gut bacteria.</title>
        <authorList>
            <person name="Afrizal A."/>
        </authorList>
    </citation>
    <scope>NUCLEOTIDE SEQUENCE [LARGE SCALE GENOMIC DNA]</scope>
    <source>
        <strain evidence="10 11">CLA-AA-H277</strain>
    </source>
</reference>
<dbReference type="Pfam" id="PF02782">
    <property type="entry name" value="FGGY_C"/>
    <property type="match status" value="1"/>
</dbReference>
<comment type="similarity">
    <text evidence="1">Belongs to the FGGY kinase family.</text>
</comment>
<protein>
    <submittedName>
        <fullName evidence="10">Rhamnulokinase</fullName>
    </submittedName>
</protein>
<dbReference type="Proteomes" id="UP001197875">
    <property type="component" value="Unassembled WGS sequence"/>
</dbReference>
<dbReference type="InterPro" id="IPR018485">
    <property type="entry name" value="FGGY_C"/>
</dbReference>
<gene>
    <name evidence="10" type="ORF">LKD71_07510</name>
</gene>
<name>A0AAE3DS15_9FIRM</name>
<dbReference type="RefSeq" id="WP_178045586.1">
    <property type="nucleotide sequence ID" value="NZ_JAJEPR010000009.1"/>
</dbReference>
<evidence type="ECO:0000256" key="6">
    <source>
        <dbReference type="ARBA" id="ARBA00023157"/>
    </source>
</evidence>
<dbReference type="GO" id="GO:0004370">
    <property type="term" value="F:glycerol kinase activity"/>
    <property type="evidence" value="ECO:0007669"/>
    <property type="project" value="TreeGrafter"/>
</dbReference>
<comment type="caution">
    <text evidence="10">The sequence shown here is derived from an EMBL/GenBank/DDBJ whole genome shotgun (WGS) entry which is preliminary data.</text>
</comment>
<dbReference type="CDD" id="cd07771">
    <property type="entry name" value="ASKHA_NBD_FGGY_RhaB-like"/>
    <property type="match status" value="1"/>
</dbReference>
<dbReference type="GO" id="GO:0008993">
    <property type="term" value="F:rhamnulokinase activity"/>
    <property type="evidence" value="ECO:0007669"/>
    <property type="project" value="InterPro"/>
</dbReference>
<dbReference type="Gene3D" id="3.30.420.40">
    <property type="match status" value="2"/>
</dbReference>
<dbReference type="PANTHER" id="PTHR10196">
    <property type="entry name" value="SUGAR KINASE"/>
    <property type="match status" value="1"/>
</dbReference>
<evidence type="ECO:0000256" key="3">
    <source>
        <dbReference type="ARBA" id="ARBA00022741"/>
    </source>
</evidence>
<keyword evidence="2" id="KW-0808">Transferase</keyword>
<keyword evidence="11" id="KW-1185">Reference proteome</keyword>
<evidence type="ECO:0000256" key="7">
    <source>
        <dbReference type="ARBA" id="ARBA00023308"/>
    </source>
</evidence>
<keyword evidence="7" id="KW-0684">Rhamnose metabolism</keyword>
<feature type="domain" description="Carbohydrate kinase FGGY N-terminal" evidence="8">
    <location>
        <begin position="6"/>
        <end position="248"/>
    </location>
</feature>
<dbReference type="InterPro" id="IPR043129">
    <property type="entry name" value="ATPase_NBD"/>
</dbReference>
<keyword evidence="6" id="KW-1015">Disulfide bond</keyword>
<dbReference type="EMBL" id="JAJEPR010000009">
    <property type="protein sequence ID" value="MCC2189652.1"/>
    <property type="molecule type" value="Genomic_DNA"/>
</dbReference>
<dbReference type="InterPro" id="IPR013449">
    <property type="entry name" value="Rhamnulokinase"/>
</dbReference>
<evidence type="ECO:0000313" key="10">
    <source>
        <dbReference type="EMBL" id="MCC2189652.1"/>
    </source>
</evidence>
<keyword evidence="5" id="KW-0067">ATP-binding</keyword>
<sequence>MGETIYNLAFDFGASSGRMILSKYADGKIELEELHRFSNDPVRIGKNFYWDTFRLYHELKQGLKKAAARKLPIKSLAIDTWGVDYALLDKDGNIIGNPINYRDDRTIGVIDEVGKIVPLKEIYASTGIQFMNFNTIFQLYADKKMRPDIYEKADRLLFMPELFGYLLTGKKYNEYTMASTGELLNAKTRDWDFDLIKRAGLRTDIFGELVQPATIIGDLLPEVTEETGLSGVKVIAVGSHDTASAVAGTPLFDKDAVFLSCGTWSLMGMELDEPILTDESFKYNYTNEGGVEGKIRYLKNINGLWIMQNLRKNWCEFEGEVSFPDIIRASREAARKDFVIDPNDPRFTAPYNMMKEVIGYCEEHGQGTPEGLGEIAMAIYNGLTQEYGKVVRELEHLTGKNVPCINMVGGGIQDKLLCELTAKNTGKKVVAGPIEGSVLGNITMQLKALGAIKDREEGRKIISNSFPQEIHMPEA</sequence>
<organism evidence="10 11">
    <name type="scientific">Fusicatenibacter faecihominis</name>
    <dbReference type="NCBI Taxonomy" id="2881276"/>
    <lineage>
        <taxon>Bacteria</taxon>
        <taxon>Bacillati</taxon>
        <taxon>Bacillota</taxon>
        <taxon>Clostridia</taxon>
        <taxon>Lachnospirales</taxon>
        <taxon>Lachnospiraceae</taxon>
        <taxon>Fusicatenibacter</taxon>
    </lineage>
</organism>
<dbReference type="GO" id="GO:0005524">
    <property type="term" value="F:ATP binding"/>
    <property type="evidence" value="ECO:0007669"/>
    <property type="project" value="UniProtKB-KW"/>
</dbReference>
<evidence type="ECO:0000256" key="2">
    <source>
        <dbReference type="ARBA" id="ARBA00022679"/>
    </source>
</evidence>
<keyword evidence="4" id="KW-0418">Kinase</keyword>
<accession>A0AAE3DS15</accession>
<evidence type="ECO:0000313" key="11">
    <source>
        <dbReference type="Proteomes" id="UP001197875"/>
    </source>
</evidence>
<keyword evidence="3" id="KW-0547">Nucleotide-binding</keyword>
<dbReference type="PANTHER" id="PTHR10196:SF93">
    <property type="entry name" value="L-RHAMNULOKINASE"/>
    <property type="match status" value="1"/>
</dbReference>
<dbReference type="InterPro" id="IPR018484">
    <property type="entry name" value="FGGY_N"/>
</dbReference>
<evidence type="ECO:0000259" key="8">
    <source>
        <dbReference type="Pfam" id="PF00370"/>
    </source>
</evidence>
<dbReference type="AlphaFoldDB" id="A0AAE3DS15"/>
<evidence type="ECO:0000256" key="5">
    <source>
        <dbReference type="ARBA" id="ARBA00022840"/>
    </source>
</evidence>
<evidence type="ECO:0000259" key="9">
    <source>
        <dbReference type="Pfam" id="PF02782"/>
    </source>
</evidence>
<dbReference type="GO" id="GO:0006071">
    <property type="term" value="P:glycerol metabolic process"/>
    <property type="evidence" value="ECO:0007669"/>
    <property type="project" value="TreeGrafter"/>
</dbReference>
<dbReference type="GO" id="GO:0005829">
    <property type="term" value="C:cytosol"/>
    <property type="evidence" value="ECO:0007669"/>
    <property type="project" value="TreeGrafter"/>
</dbReference>
<dbReference type="Pfam" id="PF00370">
    <property type="entry name" value="FGGY_N"/>
    <property type="match status" value="1"/>
</dbReference>